<comment type="similarity">
    <text evidence="1">Belongs to the AB hydrolase superfamily. AB hydrolase 2 family.</text>
</comment>
<organism evidence="11 12">
    <name type="scientific">Pichia membranifaciens NRRL Y-2026</name>
    <dbReference type="NCBI Taxonomy" id="763406"/>
    <lineage>
        <taxon>Eukaryota</taxon>
        <taxon>Fungi</taxon>
        <taxon>Dikarya</taxon>
        <taxon>Ascomycota</taxon>
        <taxon>Saccharomycotina</taxon>
        <taxon>Pichiomycetes</taxon>
        <taxon>Pichiales</taxon>
        <taxon>Pichiaceae</taxon>
        <taxon>Pichia</taxon>
    </lineage>
</organism>
<evidence type="ECO:0000259" key="10">
    <source>
        <dbReference type="Pfam" id="PF02230"/>
    </source>
</evidence>
<evidence type="ECO:0000256" key="8">
    <source>
        <dbReference type="ARBA" id="ARBA00031195"/>
    </source>
</evidence>
<reference evidence="11 12" key="1">
    <citation type="journal article" date="2016" name="Proc. Natl. Acad. Sci. U.S.A.">
        <title>Comparative genomics of biotechnologically important yeasts.</title>
        <authorList>
            <person name="Riley R."/>
            <person name="Haridas S."/>
            <person name="Wolfe K.H."/>
            <person name="Lopes M.R."/>
            <person name="Hittinger C.T."/>
            <person name="Goeker M."/>
            <person name="Salamov A.A."/>
            <person name="Wisecaver J.H."/>
            <person name="Long T.M."/>
            <person name="Calvey C.H."/>
            <person name="Aerts A.L."/>
            <person name="Barry K.W."/>
            <person name="Choi C."/>
            <person name="Clum A."/>
            <person name="Coughlan A.Y."/>
            <person name="Deshpande S."/>
            <person name="Douglass A.P."/>
            <person name="Hanson S.J."/>
            <person name="Klenk H.-P."/>
            <person name="LaButti K.M."/>
            <person name="Lapidus A."/>
            <person name="Lindquist E.A."/>
            <person name="Lipzen A.M."/>
            <person name="Meier-Kolthoff J.P."/>
            <person name="Ohm R.A."/>
            <person name="Otillar R.P."/>
            <person name="Pangilinan J.L."/>
            <person name="Peng Y."/>
            <person name="Rokas A."/>
            <person name="Rosa C.A."/>
            <person name="Scheuner C."/>
            <person name="Sibirny A.A."/>
            <person name="Slot J.C."/>
            <person name="Stielow J.B."/>
            <person name="Sun H."/>
            <person name="Kurtzman C.P."/>
            <person name="Blackwell M."/>
            <person name="Grigoriev I.V."/>
            <person name="Jeffries T.W."/>
        </authorList>
    </citation>
    <scope>NUCLEOTIDE SEQUENCE [LARGE SCALE GENOMIC DNA]</scope>
    <source>
        <strain evidence="11 12">NRRL Y-2026</strain>
    </source>
</reference>
<keyword evidence="6" id="KW-0443">Lipid metabolism</keyword>
<dbReference type="InterPro" id="IPR029058">
    <property type="entry name" value="AB_hydrolase_fold"/>
</dbReference>
<dbReference type="STRING" id="763406.A0A1E3NF93"/>
<keyword evidence="6" id="KW-0276">Fatty acid metabolism</keyword>
<dbReference type="Gene3D" id="3.40.50.1820">
    <property type="entry name" value="alpha/beta hydrolase"/>
    <property type="match status" value="1"/>
</dbReference>
<evidence type="ECO:0000256" key="4">
    <source>
        <dbReference type="ARBA" id="ARBA00022487"/>
    </source>
</evidence>
<dbReference type="PANTHER" id="PTHR10655">
    <property type="entry name" value="LYSOPHOSPHOLIPASE-RELATED"/>
    <property type="match status" value="1"/>
</dbReference>
<evidence type="ECO:0000256" key="6">
    <source>
        <dbReference type="ARBA" id="ARBA00022832"/>
    </source>
</evidence>
<keyword evidence="12" id="KW-1185">Reference proteome</keyword>
<dbReference type="Proteomes" id="UP000094455">
    <property type="component" value="Unassembled WGS sequence"/>
</dbReference>
<evidence type="ECO:0000256" key="3">
    <source>
        <dbReference type="ARBA" id="ARBA00014923"/>
    </source>
</evidence>
<dbReference type="EMBL" id="KV454006">
    <property type="protein sequence ID" value="ODQ44811.1"/>
    <property type="molecule type" value="Genomic_DNA"/>
</dbReference>
<accession>A0A1E3NF93</accession>
<dbReference type="GO" id="GO:0008474">
    <property type="term" value="F:palmitoyl-(protein) hydrolase activity"/>
    <property type="evidence" value="ECO:0007669"/>
    <property type="project" value="UniProtKB-EC"/>
</dbReference>
<dbReference type="OrthoDB" id="2418081at2759"/>
<dbReference type="RefSeq" id="XP_019015924.1">
    <property type="nucleotide sequence ID" value="XM_019164787.1"/>
</dbReference>
<dbReference type="AlphaFoldDB" id="A0A1E3NF93"/>
<dbReference type="GO" id="GO:0006631">
    <property type="term" value="P:fatty acid metabolic process"/>
    <property type="evidence" value="ECO:0007669"/>
    <property type="project" value="UniProtKB-KW"/>
</dbReference>
<dbReference type="InterPro" id="IPR003140">
    <property type="entry name" value="PLipase/COase/thioEstase"/>
</dbReference>
<evidence type="ECO:0000256" key="5">
    <source>
        <dbReference type="ARBA" id="ARBA00022801"/>
    </source>
</evidence>
<dbReference type="SUPFAM" id="SSF53474">
    <property type="entry name" value="alpha/beta-Hydrolases"/>
    <property type="match status" value="1"/>
</dbReference>
<evidence type="ECO:0000256" key="7">
    <source>
        <dbReference type="ARBA" id="ARBA00029392"/>
    </source>
</evidence>
<dbReference type="GO" id="GO:0005737">
    <property type="term" value="C:cytoplasm"/>
    <property type="evidence" value="ECO:0007669"/>
    <property type="project" value="TreeGrafter"/>
</dbReference>
<dbReference type="Pfam" id="PF02230">
    <property type="entry name" value="Abhydrolase_2"/>
    <property type="match status" value="1"/>
</dbReference>
<feature type="domain" description="Phospholipase/carboxylesterase/thioesterase" evidence="10">
    <location>
        <begin position="13"/>
        <end position="222"/>
    </location>
</feature>
<dbReference type="GO" id="GO:0052689">
    <property type="term" value="F:carboxylic ester hydrolase activity"/>
    <property type="evidence" value="ECO:0007669"/>
    <property type="project" value="UniProtKB-KW"/>
</dbReference>
<proteinExistence type="inferred from homology"/>
<protein>
    <recommendedName>
        <fullName evidence="3">Acyl-protein thioesterase 1</fullName>
        <ecNumber evidence="2">3.1.2.22</ecNumber>
    </recommendedName>
    <alternativeName>
        <fullName evidence="8">Palmitoyl-protein hydrolase</fullName>
    </alternativeName>
</protein>
<evidence type="ECO:0000313" key="11">
    <source>
        <dbReference type="EMBL" id="ODQ44811.1"/>
    </source>
</evidence>
<dbReference type="GeneID" id="30181474"/>
<evidence type="ECO:0000256" key="9">
    <source>
        <dbReference type="ARBA" id="ARBA00047337"/>
    </source>
</evidence>
<dbReference type="EC" id="3.1.2.22" evidence="2"/>
<name>A0A1E3NF93_9ASCO</name>
<keyword evidence="4" id="KW-0719">Serine esterase</keyword>
<comment type="catalytic activity">
    <reaction evidence="9">
        <text>S-hexadecanoyl-L-cysteinyl-[protein] + H2O = L-cysteinyl-[protein] + hexadecanoate + H(+)</text>
        <dbReference type="Rhea" id="RHEA:19233"/>
        <dbReference type="Rhea" id="RHEA-COMP:10131"/>
        <dbReference type="Rhea" id="RHEA-COMP:11032"/>
        <dbReference type="ChEBI" id="CHEBI:7896"/>
        <dbReference type="ChEBI" id="CHEBI:15377"/>
        <dbReference type="ChEBI" id="CHEBI:15378"/>
        <dbReference type="ChEBI" id="CHEBI:29950"/>
        <dbReference type="ChEBI" id="CHEBI:74151"/>
        <dbReference type="EC" id="3.1.2.22"/>
    </reaction>
</comment>
<keyword evidence="5" id="KW-0378">Hydrolase</keyword>
<evidence type="ECO:0000313" key="12">
    <source>
        <dbReference type="Proteomes" id="UP000094455"/>
    </source>
</evidence>
<dbReference type="InterPro" id="IPR050565">
    <property type="entry name" value="LYPA1-2/EST-like"/>
</dbReference>
<sequence length="227" mass="24976">MSLNTLRVNAPIKATSTVIILHGLGDSADGWRFLSDLLHQYEQFKTVNFIFPNAPIKPLSCAGGQRMSQWFDIFDMGNPNARQDEVGYWGSVSRINNLIEDETNNGIDSSKIIIGGFSQGASVSLGVAASYEKKLAGVLCLSGFFGMKQGITSRLKDTNKNTPIFHGHGDLDPVININWARATAKYFKNDLGFSNYDLQEYPGMAHSTCNEEISEIAEFITAKLSLK</sequence>
<gene>
    <name evidence="11" type="ORF">PICMEDRAFT_74504</name>
</gene>
<dbReference type="PANTHER" id="PTHR10655:SF17">
    <property type="entry name" value="LYSOPHOSPHOLIPASE-LIKE PROTEIN 1"/>
    <property type="match status" value="1"/>
</dbReference>
<comment type="function">
    <text evidence="7">Hydrolyzes fatty acids from S-acylated cysteine residues in proteins with a strong preference for palmitoylated G-alpha proteins over other acyl substrates. Mediates the deacylation of G-alpha proteins such as GPA1 in vivo, but has weak or no activity toward palmitoylated Ras proteins. Has weak lysophospholipase activity in vitro; however such activity may not exist in vivo.</text>
</comment>
<evidence type="ECO:0000256" key="2">
    <source>
        <dbReference type="ARBA" id="ARBA00012423"/>
    </source>
</evidence>
<evidence type="ECO:0000256" key="1">
    <source>
        <dbReference type="ARBA" id="ARBA00006499"/>
    </source>
</evidence>